<keyword evidence="2" id="KW-1185">Reference proteome</keyword>
<accession>A0A7J9CLU1</accession>
<reference evidence="1 2" key="1">
    <citation type="journal article" date="2019" name="Genome Biol. Evol.">
        <title>Insights into the evolution of the New World diploid cottons (Gossypium, subgenus Houzingenia) based on genome sequencing.</title>
        <authorList>
            <person name="Grover C.E."/>
            <person name="Arick M.A. 2nd"/>
            <person name="Thrash A."/>
            <person name="Conover J.L."/>
            <person name="Sanders W.S."/>
            <person name="Peterson D.G."/>
            <person name="Frelichowski J.E."/>
            <person name="Scheffler J.A."/>
            <person name="Scheffler B.E."/>
            <person name="Wendel J.F."/>
        </authorList>
    </citation>
    <scope>NUCLEOTIDE SEQUENCE [LARGE SCALE GENOMIC DNA]</scope>
    <source>
        <strain evidence="1">5</strain>
        <tissue evidence="1">Leaf</tissue>
    </source>
</reference>
<dbReference type="AlphaFoldDB" id="A0A7J9CLU1"/>
<organism evidence="1 2">
    <name type="scientific">Gossypium gossypioides</name>
    <name type="common">Mexican cotton</name>
    <name type="synonym">Selera gossypioides</name>
    <dbReference type="NCBI Taxonomy" id="34282"/>
    <lineage>
        <taxon>Eukaryota</taxon>
        <taxon>Viridiplantae</taxon>
        <taxon>Streptophyta</taxon>
        <taxon>Embryophyta</taxon>
        <taxon>Tracheophyta</taxon>
        <taxon>Spermatophyta</taxon>
        <taxon>Magnoliopsida</taxon>
        <taxon>eudicotyledons</taxon>
        <taxon>Gunneridae</taxon>
        <taxon>Pentapetalae</taxon>
        <taxon>rosids</taxon>
        <taxon>malvids</taxon>
        <taxon>Malvales</taxon>
        <taxon>Malvaceae</taxon>
        <taxon>Malvoideae</taxon>
        <taxon>Gossypium</taxon>
    </lineage>
</organism>
<evidence type="ECO:0000313" key="2">
    <source>
        <dbReference type="Proteomes" id="UP000593579"/>
    </source>
</evidence>
<gene>
    <name evidence="1" type="ORF">Gogos_003366</name>
</gene>
<dbReference type="Proteomes" id="UP000593579">
    <property type="component" value="Unassembled WGS sequence"/>
</dbReference>
<dbReference type="OrthoDB" id="10643812at2759"/>
<sequence>MTEKEVRGQFEKGHCKIEKGKRLFRGLSSIRALVQVFILAKKMDSGNGEIWVDGKLLRF</sequence>
<dbReference type="EMBL" id="JABEZY010000011">
    <property type="protein sequence ID" value="MBA0749441.1"/>
    <property type="molecule type" value="Genomic_DNA"/>
</dbReference>
<protein>
    <submittedName>
        <fullName evidence="1">Uncharacterized protein</fullName>
    </submittedName>
</protein>
<name>A0A7J9CLU1_GOSGO</name>
<proteinExistence type="predicted"/>
<evidence type="ECO:0000313" key="1">
    <source>
        <dbReference type="EMBL" id="MBA0749441.1"/>
    </source>
</evidence>
<comment type="caution">
    <text evidence="1">The sequence shown here is derived from an EMBL/GenBank/DDBJ whole genome shotgun (WGS) entry which is preliminary data.</text>
</comment>